<name>A0ABU2VFB1_9ACTN</name>
<comment type="caution">
    <text evidence="2">The sequence shown here is derived from an EMBL/GenBank/DDBJ whole genome shotgun (WGS) entry which is preliminary data.</text>
</comment>
<evidence type="ECO:0000256" key="1">
    <source>
        <dbReference type="SAM" id="MobiDB-lite"/>
    </source>
</evidence>
<feature type="region of interest" description="Disordered" evidence="1">
    <location>
        <begin position="99"/>
        <end position="123"/>
    </location>
</feature>
<evidence type="ECO:0000313" key="2">
    <source>
        <dbReference type="EMBL" id="MDT0484033.1"/>
    </source>
</evidence>
<gene>
    <name evidence="2" type="ORF">RNB18_28155</name>
</gene>
<protein>
    <submittedName>
        <fullName evidence="2">Uncharacterized protein</fullName>
    </submittedName>
</protein>
<organism evidence="2 3">
    <name type="scientific">Streptomyces doebereineriae</name>
    <dbReference type="NCBI Taxonomy" id="3075528"/>
    <lineage>
        <taxon>Bacteria</taxon>
        <taxon>Bacillati</taxon>
        <taxon>Actinomycetota</taxon>
        <taxon>Actinomycetes</taxon>
        <taxon>Kitasatosporales</taxon>
        <taxon>Streptomycetaceae</taxon>
        <taxon>Streptomyces</taxon>
    </lineage>
</organism>
<dbReference type="EMBL" id="JAVREZ010000010">
    <property type="protein sequence ID" value="MDT0484033.1"/>
    <property type="molecule type" value="Genomic_DNA"/>
</dbReference>
<evidence type="ECO:0000313" key="3">
    <source>
        <dbReference type="Proteomes" id="UP001183824"/>
    </source>
</evidence>
<dbReference type="RefSeq" id="WP_311716899.1">
    <property type="nucleotide sequence ID" value="NZ_JAVREZ010000010.1"/>
</dbReference>
<accession>A0ABU2VFB1</accession>
<dbReference type="Proteomes" id="UP001183824">
    <property type="component" value="Unassembled WGS sequence"/>
</dbReference>
<keyword evidence="3" id="KW-1185">Reference proteome</keyword>
<feature type="region of interest" description="Disordered" evidence="1">
    <location>
        <begin position="1"/>
        <end position="54"/>
    </location>
</feature>
<reference evidence="3" key="1">
    <citation type="submission" date="2023-07" db="EMBL/GenBank/DDBJ databases">
        <title>30 novel species of actinomycetes from the DSMZ collection.</title>
        <authorList>
            <person name="Nouioui I."/>
        </authorList>
    </citation>
    <scope>NUCLEOTIDE SEQUENCE [LARGE SCALE GENOMIC DNA]</scope>
    <source>
        <strain evidence="3">DSM 41640</strain>
    </source>
</reference>
<sequence length="123" mass="13152">MGVGEADQQSAVARLGEPAPPEPGARAAPAMARRRFRRGAEQQGVGVPEDRAAAGALRRGLREQVRRRCSVPLRQRQMAALRSADARCIGSPSCSASLRARSAQPRASPDRPVTSVDVTRISR</sequence>
<proteinExistence type="predicted"/>